<gene>
    <name evidence="2" type="ORF">FPZ49_01135</name>
</gene>
<reference evidence="2 3" key="1">
    <citation type="submission" date="2019-07" db="EMBL/GenBank/DDBJ databases">
        <authorList>
            <person name="Kim J."/>
        </authorList>
    </citation>
    <scope>NUCLEOTIDE SEQUENCE [LARGE SCALE GENOMIC DNA]</scope>
    <source>
        <strain evidence="2 3">JC52</strain>
    </source>
</reference>
<name>A0A559KIF4_9BACL</name>
<proteinExistence type="predicted"/>
<dbReference type="OrthoDB" id="9804563at2"/>
<dbReference type="Gene3D" id="3.90.79.10">
    <property type="entry name" value="Nucleoside Triphosphate Pyrophosphohydrolase"/>
    <property type="match status" value="1"/>
</dbReference>
<dbReference type="EMBL" id="VNJI01000001">
    <property type="protein sequence ID" value="TVY11920.1"/>
    <property type="molecule type" value="Genomic_DNA"/>
</dbReference>
<evidence type="ECO:0000313" key="3">
    <source>
        <dbReference type="Proteomes" id="UP000317036"/>
    </source>
</evidence>
<dbReference type="RefSeq" id="WP_144842504.1">
    <property type="nucleotide sequence ID" value="NZ_VNJI01000001.1"/>
</dbReference>
<comment type="caution">
    <text evidence="2">The sequence shown here is derived from an EMBL/GenBank/DDBJ whole genome shotgun (WGS) entry which is preliminary data.</text>
</comment>
<sequence length="167" mass="19243">MIRARMMATAILFNQSDMLMMKRSPLRTLNPGMWAAVGGHLEPDEINDPQTAVLREIHEETGLLPADITDLKLQYILIRLNQSEVRQQFIYTAYTTRRDVSLTEEGELHWIPREQVLDRDIPFIFRVLLAHYFDVGPSEHVWVGTAGYATDGRPTVHWTALIDPQQM</sequence>
<dbReference type="PROSITE" id="PS51462">
    <property type="entry name" value="NUDIX"/>
    <property type="match status" value="1"/>
</dbReference>
<feature type="domain" description="Nudix hydrolase" evidence="1">
    <location>
        <begin position="3"/>
        <end position="133"/>
    </location>
</feature>
<accession>A0A559KIF4</accession>
<dbReference type="Pfam" id="PF00293">
    <property type="entry name" value="NUDIX"/>
    <property type="match status" value="1"/>
</dbReference>
<dbReference type="InterPro" id="IPR015797">
    <property type="entry name" value="NUDIX_hydrolase-like_dom_sf"/>
</dbReference>
<evidence type="ECO:0000259" key="1">
    <source>
        <dbReference type="PROSITE" id="PS51462"/>
    </source>
</evidence>
<evidence type="ECO:0000313" key="2">
    <source>
        <dbReference type="EMBL" id="TVY11920.1"/>
    </source>
</evidence>
<organism evidence="2 3">
    <name type="scientific">Paenibacillus cremeus</name>
    <dbReference type="NCBI Taxonomy" id="2163881"/>
    <lineage>
        <taxon>Bacteria</taxon>
        <taxon>Bacillati</taxon>
        <taxon>Bacillota</taxon>
        <taxon>Bacilli</taxon>
        <taxon>Bacillales</taxon>
        <taxon>Paenibacillaceae</taxon>
        <taxon>Paenibacillus</taxon>
    </lineage>
</organism>
<dbReference type="Proteomes" id="UP000317036">
    <property type="component" value="Unassembled WGS sequence"/>
</dbReference>
<dbReference type="AlphaFoldDB" id="A0A559KIF4"/>
<keyword evidence="3" id="KW-1185">Reference proteome</keyword>
<dbReference type="InterPro" id="IPR000086">
    <property type="entry name" value="NUDIX_hydrolase_dom"/>
</dbReference>
<protein>
    <submittedName>
        <fullName evidence="2">NUDIX domain-containing protein</fullName>
    </submittedName>
</protein>
<dbReference type="SUPFAM" id="SSF55811">
    <property type="entry name" value="Nudix"/>
    <property type="match status" value="1"/>
</dbReference>